<dbReference type="EMBL" id="JAENGZ010003517">
    <property type="protein sequence ID" value="KAG6941494.1"/>
    <property type="molecule type" value="Genomic_DNA"/>
</dbReference>
<evidence type="ECO:0000313" key="1">
    <source>
        <dbReference type="EMBL" id="KAG6941494.1"/>
    </source>
</evidence>
<organism evidence="1 2">
    <name type="scientific">Phytophthora cactorum</name>
    <dbReference type="NCBI Taxonomy" id="29920"/>
    <lineage>
        <taxon>Eukaryota</taxon>
        <taxon>Sar</taxon>
        <taxon>Stramenopiles</taxon>
        <taxon>Oomycota</taxon>
        <taxon>Peronosporomycetes</taxon>
        <taxon>Peronosporales</taxon>
        <taxon>Peronosporaceae</taxon>
        <taxon>Phytophthora</taxon>
    </lineage>
</organism>
<dbReference type="OrthoDB" id="92281at2759"/>
<name>A0A8T1TIS4_9STRA</name>
<dbReference type="Proteomes" id="UP000688947">
    <property type="component" value="Unassembled WGS sequence"/>
</dbReference>
<proteinExistence type="predicted"/>
<dbReference type="VEuPathDB" id="FungiDB:PC110_g9206"/>
<dbReference type="AlphaFoldDB" id="A0A8T1TIS4"/>
<evidence type="ECO:0000313" key="2">
    <source>
        <dbReference type="Proteomes" id="UP000688947"/>
    </source>
</evidence>
<gene>
    <name evidence="1" type="ORF">JG687_00019618</name>
</gene>
<protein>
    <submittedName>
        <fullName evidence="1">Uncharacterized protein</fullName>
    </submittedName>
</protein>
<comment type="caution">
    <text evidence="1">The sequence shown here is derived from an EMBL/GenBank/DDBJ whole genome shotgun (WGS) entry which is preliminary data.</text>
</comment>
<reference evidence="1" key="1">
    <citation type="submission" date="2021-01" db="EMBL/GenBank/DDBJ databases">
        <title>Phytophthora aleatoria, a newly-described species from Pinus radiata is distinct from Phytophthora cactorum isolates based on comparative genomics.</title>
        <authorList>
            <person name="Mcdougal R."/>
            <person name="Panda P."/>
            <person name="Williams N."/>
            <person name="Studholme D.J."/>
        </authorList>
    </citation>
    <scope>NUCLEOTIDE SEQUENCE</scope>
    <source>
        <strain evidence="1">NZFS 3830</strain>
    </source>
</reference>
<sequence>MQFRFKRHGVETTKSEEAWNQWIKRTRLQTVHLLVYQYGLAITKSQDLQELKKLCIQPPQIYKQLITQAPPDYVAPMLNAARLEQHLASLYRSAQLALDCMTASIADNALLQSGVGTIGRRLDRRSVSKVERRSSRHSSVRFPLLPVTTSSTHFLQSTTLPTLNTKSNQRVKTASRRETTKFCFFLVNVELKILNRNHLRKLLPRLPKCLAPFSFPSRAAQQD</sequence>
<accession>A0A8T1TIS4</accession>